<accession>A0ABV4BIP2</accession>
<dbReference type="PROSITE" id="PS51257">
    <property type="entry name" value="PROKAR_LIPOPROTEIN"/>
    <property type="match status" value="1"/>
</dbReference>
<sequence>MKIFMKVIFYAAAFLNIFALSGCSNTKNKYKSENIKMPNYSDVTVIESRENGGDIFNINNNQLFKEGTIDHISEMKYNAQKSVYVYLVGMDKAEQRNNKIVILYENTKSEIKDFFTALDIKMDPSGDKIAYRTFKSSAADSAQGMKVYDIKNKKYIELKSKVLVSGNLYEWLDDHRIIYYGDIEGQKNSDKIYLYDFNRDKEQVYLDNTRGYCMYFTSIGSNLLFLSRDQDELNLYYYNHKSEQFQLLSDKFQQIYNSEVNKKSGDVFFIGKNDENIDSLYKFTQNNGKLSRITYDFPGEIAVLNGMTQDKSGNVYFIGIGDRENNEDIFMYSSNKKSIDIISDHEGKYDIYGEN</sequence>
<proteinExistence type="predicted"/>
<evidence type="ECO:0008006" key="4">
    <source>
        <dbReference type="Google" id="ProtNLM"/>
    </source>
</evidence>
<dbReference type="SUPFAM" id="SSF69304">
    <property type="entry name" value="Tricorn protease N-terminal domain"/>
    <property type="match status" value="1"/>
</dbReference>
<reference evidence="2 3" key="1">
    <citation type="submission" date="2024-08" db="EMBL/GenBank/DDBJ databases">
        <title>Clostridium lapicellarii sp. nov., and Clostridium renhuaiense sp. nov., two species isolated from the mud in a fermentation cellar used for producing sauce-flavour Chinese liquors.</title>
        <authorList>
            <person name="Yang F."/>
            <person name="Wang H."/>
            <person name="Chen L.Q."/>
            <person name="Zhou N."/>
            <person name="Lu J.J."/>
            <person name="Pu X.X."/>
            <person name="Wan B."/>
            <person name="Wang L."/>
            <person name="Liu S.J."/>
        </authorList>
    </citation>
    <scope>NUCLEOTIDE SEQUENCE [LARGE SCALE GENOMIC DNA]</scope>
    <source>
        <strain evidence="2 3">MT-5</strain>
    </source>
</reference>
<evidence type="ECO:0000313" key="3">
    <source>
        <dbReference type="Proteomes" id="UP001564657"/>
    </source>
</evidence>
<keyword evidence="3" id="KW-1185">Reference proteome</keyword>
<dbReference type="Gene3D" id="2.130.10.120">
    <property type="entry name" value="Prolyl oligopeptidase, N-terminal domain"/>
    <property type="match status" value="1"/>
</dbReference>
<feature type="chain" id="PRO_5045178954" description="Lipoprotein" evidence="1">
    <location>
        <begin position="22"/>
        <end position="355"/>
    </location>
</feature>
<gene>
    <name evidence="2" type="ORF">AB8U03_00335</name>
</gene>
<dbReference type="EMBL" id="JBGEWD010000001">
    <property type="protein sequence ID" value="MEY7998659.1"/>
    <property type="molecule type" value="Genomic_DNA"/>
</dbReference>
<evidence type="ECO:0000313" key="2">
    <source>
        <dbReference type="EMBL" id="MEY7998659.1"/>
    </source>
</evidence>
<evidence type="ECO:0000256" key="1">
    <source>
        <dbReference type="SAM" id="SignalP"/>
    </source>
</evidence>
<dbReference type="Proteomes" id="UP001564657">
    <property type="component" value="Unassembled WGS sequence"/>
</dbReference>
<organism evidence="2 3">
    <name type="scientific">Clostridium moutaii</name>
    <dbReference type="NCBI Taxonomy" id="3240932"/>
    <lineage>
        <taxon>Bacteria</taxon>
        <taxon>Bacillati</taxon>
        <taxon>Bacillota</taxon>
        <taxon>Clostridia</taxon>
        <taxon>Eubacteriales</taxon>
        <taxon>Clostridiaceae</taxon>
        <taxon>Clostridium</taxon>
    </lineage>
</organism>
<protein>
    <recommendedName>
        <fullName evidence="4">Lipoprotein</fullName>
    </recommendedName>
</protein>
<comment type="caution">
    <text evidence="2">The sequence shown here is derived from an EMBL/GenBank/DDBJ whole genome shotgun (WGS) entry which is preliminary data.</text>
</comment>
<feature type="signal peptide" evidence="1">
    <location>
        <begin position="1"/>
        <end position="21"/>
    </location>
</feature>
<name>A0ABV4BIP2_9CLOT</name>
<keyword evidence="1" id="KW-0732">Signal</keyword>
<dbReference type="RefSeq" id="WP_369702557.1">
    <property type="nucleotide sequence ID" value="NZ_JBGEWD010000001.1"/>
</dbReference>